<keyword evidence="3" id="KW-0560">Oxidoreductase</keyword>
<dbReference type="FunFam" id="3.40.50.720:FF:000009">
    <property type="entry name" value="Fatty oxidation complex, alpha subunit"/>
    <property type="match status" value="1"/>
</dbReference>
<keyword evidence="5" id="KW-0520">NAD</keyword>
<dbReference type="Proteomes" id="UP000291758">
    <property type="component" value="Chromosome"/>
</dbReference>
<dbReference type="Gene3D" id="1.10.1040.10">
    <property type="entry name" value="N-(1-d-carboxylethyl)-l-norvaline Dehydrogenase, domain 2"/>
    <property type="match status" value="1"/>
</dbReference>
<feature type="domain" description="3-hydroxyacyl-CoA dehydrogenase NAD binding" evidence="7">
    <location>
        <begin position="8"/>
        <end position="185"/>
    </location>
</feature>
<dbReference type="GO" id="GO:0008691">
    <property type="term" value="F:3-hydroxybutyryl-CoA dehydrogenase activity"/>
    <property type="evidence" value="ECO:0007669"/>
    <property type="project" value="TreeGrafter"/>
</dbReference>
<comment type="similarity">
    <text evidence="2">Belongs to the 3-hydroxyacyl-CoA dehydrogenase family.</text>
</comment>
<dbReference type="Pfam" id="PF00725">
    <property type="entry name" value="3HCDH"/>
    <property type="match status" value="1"/>
</dbReference>
<feature type="site" description="Important for catalytic activity" evidence="4">
    <location>
        <position position="142"/>
    </location>
</feature>
<dbReference type="InterPro" id="IPR006108">
    <property type="entry name" value="3HC_DH_C"/>
</dbReference>
<feature type="binding site" evidence="5">
    <location>
        <begin position="13"/>
        <end position="18"/>
    </location>
    <ligand>
        <name>NAD(+)</name>
        <dbReference type="ChEBI" id="CHEBI:57540"/>
    </ligand>
</feature>
<evidence type="ECO:0000256" key="3">
    <source>
        <dbReference type="ARBA" id="ARBA00023002"/>
    </source>
</evidence>
<dbReference type="OrthoDB" id="9771883at2"/>
<feature type="binding site" evidence="5">
    <location>
        <position position="36"/>
    </location>
    <ligand>
        <name>NAD(+)</name>
        <dbReference type="ChEBI" id="CHEBI:57540"/>
    </ligand>
</feature>
<gene>
    <name evidence="8" type="ORF">ET495_16945</name>
</gene>
<dbReference type="SUPFAM" id="SSF48179">
    <property type="entry name" value="6-phosphogluconate dehydrogenase C-terminal domain-like"/>
    <property type="match status" value="1"/>
</dbReference>
<feature type="binding site" evidence="5">
    <location>
        <position position="94"/>
    </location>
    <ligand>
        <name>NAD(+)</name>
        <dbReference type="ChEBI" id="CHEBI:57540"/>
    </ligand>
</feature>
<feature type="domain" description="3-hydroxyacyl-CoA dehydrogenase C-terminal" evidence="6">
    <location>
        <begin position="188"/>
        <end position="283"/>
    </location>
</feature>
<name>A0A4P6ESS1_9MICO</name>
<evidence type="ECO:0000313" key="8">
    <source>
        <dbReference type="EMBL" id="QAY64609.1"/>
    </source>
</evidence>
<dbReference type="PIRSF" id="PIRSF000105">
    <property type="entry name" value="HCDH"/>
    <property type="match status" value="1"/>
</dbReference>
<evidence type="ECO:0000259" key="6">
    <source>
        <dbReference type="Pfam" id="PF00725"/>
    </source>
</evidence>
<proteinExistence type="inferred from homology"/>
<comment type="pathway">
    <text evidence="1">Lipid metabolism; butanoate metabolism.</text>
</comment>
<dbReference type="KEGG" id="xyl:ET495_16945"/>
<accession>A0A4P6ESS1</accession>
<dbReference type="GO" id="GO:0070403">
    <property type="term" value="F:NAD+ binding"/>
    <property type="evidence" value="ECO:0007669"/>
    <property type="project" value="InterPro"/>
</dbReference>
<dbReference type="PANTHER" id="PTHR48075:SF5">
    <property type="entry name" value="3-HYDROXYBUTYRYL-COA DEHYDROGENASE"/>
    <property type="match status" value="1"/>
</dbReference>
<dbReference type="Pfam" id="PF02737">
    <property type="entry name" value="3HCDH_N"/>
    <property type="match status" value="1"/>
</dbReference>
<dbReference type="InterPro" id="IPR036291">
    <property type="entry name" value="NAD(P)-bd_dom_sf"/>
</dbReference>
<feature type="binding site" evidence="5">
    <location>
        <position position="99"/>
    </location>
    <ligand>
        <name>NAD(+)</name>
        <dbReference type="ChEBI" id="CHEBI:57540"/>
    </ligand>
</feature>
<organism evidence="8 9">
    <name type="scientific">Xylanimonas allomyrinae</name>
    <dbReference type="NCBI Taxonomy" id="2509459"/>
    <lineage>
        <taxon>Bacteria</taxon>
        <taxon>Bacillati</taxon>
        <taxon>Actinomycetota</taxon>
        <taxon>Actinomycetes</taxon>
        <taxon>Micrococcales</taxon>
        <taxon>Promicromonosporaceae</taxon>
        <taxon>Xylanimonas</taxon>
    </lineage>
</organism>
<evidence type="ECO:0000256" key="2">
    <source>
        <dbReference type="ARBA" id="ARBA00009463"/>
    </source>
</evidence>
<dbReference type="GO" id="GO:0006635">
    <property type="term" value="P:fatty acid beta-oxidation"/>
    <property type="evidence" value="ECO:0007669"/>
    <property type="project" value="TreeGrafter"/>
</dbReference>
<dbReference type="EMBL" id="CP035495">
    <property type="protein sequence ID" value="QAY64609.1"/>
    <property type="molecule type" value="Genomic_DNA"/>
</dbReference>
<dbReference type="Gene3D" id="3.40.50.720">
    <property type="entry name" value="NAD(P)-binding Rossmann-like Domain"/>
    <property type="match status" value="1"/>
</dbReference>
<dbReference type="InterPro" id="IPR008927">
    <property type="entry name" value="6-PGluconate_DH-like_C_sf"/>
</dbReference>
<evidence type="ECO:0000256" key="4">
    <source>
        <dbReference type="PIRSR" id="PIRSR000105-1"/>
    </source>
</evidence>
<dbReference type="PANTHER" id="PTHR48075">
    <property type="entry name" value="3-HYDROXYACYL-COA DEHYDROGENASE FAMILY PROTEIN"/>
    <property type="match status" value="1"/>
</dbReference>
<dbReference type="InterPro" id="IPR013328">
    <property type="entry name" value="6PGD_dom2"/>
</dbReference>
<evidence type="ECO:0000313" key="9">
    <source>
        <dbReference type="Proteomes" id="UP000291758"/>
    </source>
</evidence>
<evidence type="ECO:0000259" key="7">
    <source>
        <dbReference type="Pfam" id="PF02737"/>
    </source>
</evidence>
<dbReference type="RefSeq" id="WP_129205751.1">
    <property type="nucleotide sequence ID" value="NZ_CP035495.1"/>
</dbReference>
<dbReference type="SUPFAM" id="SSF51735">
    <property type="entry name" value="NAD(P)-binding Rossmann-fold domains"/>
    <property type="match status" value="1"/>
</dbReference>
<feature type="binding site" evidence="5">
    <location>
        <position position="121"/>
    </location>
    <ligand>
        <name>NAD(+)</name>
        <dbReference type="ChEBI" id="CHEBI:57540"/>
    </ligand>
</feature>
<dbReference type="InterPro" id="IPR006176">
    <property type="entry name" value="3-OHacyl-CoA_DH_NAD-bd"/>
</dbReference>
<reference evidence="8 9" key="1">
    <citation type="submission" date="2019-01" db="EMBL/GenBank/DDBJ databases">
        <title>Genome sequencing of strain 2JSPR-7.</title>
        <authorList>
            <person name="Heo J."/>
            <person name="Kim S.-J."/>
            <person name="Kim J.-S."/>
            <person name="Hong S.-B."/>
            <person name="Kwon S.-W."/>
        </authorList>
    </citation>
    <scope>NUCLEOTIDE SEQUENCE [LARGE SCALE GENOMIC DNA]</scope>
    <source>
        <strain evidence="8 9">2JSPR-7</strain>
    </source>
</reference>
<evidence type="ECO:0000256" key="5">
    <source>
        <dbReference type="PIRSR" id="PIRSR000105-2"/>
    </source>
</evidence>
<sequence>MNGSVPAHVGVLGAGRMGSGIAHAFLLAGSAVTIVDRDDAAADAGRARVARAVALSVARGTTHEDETALMDRLETRTDVAAFAPAGLVVEAVPEDVDLKTDALRRVEDAIGPGAVLASNTSSISIDLLAGLLRRPAAFVGMHFFNPVPASSLVEVVQGAATAAVTTERACAWVEAVRKTPIVVNDAPGFASSRLGVAIGVEAIRMVEEGVAGVADVDAAMTLGYKHPVGPLRLTDLVGLDVRLGIAEYLESRLGPRFAPPALLRELVAAGHLGRKTGRGFYTWDDDGAGVPVEVSRLVGAGALR</sequence>
<protein>
    <submittedName>
        <fullName evidence="8">3-hydroxyacyl-CoA dehydrogenase family protein</fullName>
    </submittedName>
</protein>
<feature type="binding site" evidence="5">
    <location>
        <position position="275"/>
    </location>
    <ligand>
        <name>NAD(+)</name>
        <dbReference type="ChEBI" id="CHEBI:57540"/>
    </ligand>
</feature>
<evidence type="ECO:0000256" key="1">
    <source>
        <dbReference type="ARBA" id="ARBA00005086"/>
    </source>
</evidence>
<feature type="binding site" evidence="5">
    <location>
        <position position="145"/>
    </location>
    <ligand>
        <name>NAD(+)</name>
        <dbReference type="ChEBI" id="CHEBI:57540"/>
    </ligand>
</feature>
<keyword evidence="9" id="KW-1185">Reference proteome</keyword>
<dbReference type="InterPro" id="IPR022694">
    <property type="entry name" value="3-OHacyl-CoA_DH"/>
</dbReference>
<dbReference type="AlphaFoldDB" id="A0A4P6ESS1"/>